<reference evidence="2" key="1">
    <citation type="submission" date="2021-12" db="EMBL/GenBank/DDBJ databases">
        <authorList>
            <person name="Ulrich A."/>
        </authorList>
    </citation>
    <scope>NUCLEOTIDE SEQUENCE</scope>
    <source>
        <strain evidence="2">A1P009</strain>
    </source>
</reference>
<name>A0ABS8U9I8_9GAMM</name>
<keyword evidence="3" id="KW-1185">Reference proteome</keyword>
<evidence type="ECO:0000313" key="3">
    <source>
        <dbReference type="Proteomes" id="UP001430360"/>
    </source>
</evidence>
<dbReference type="EMBL" id="JAJQKU010000001">
    <property type="protein sequence ID" value="MCD9096165.1"/>
    <property type="molecule type" value="Genomic_DNA"/>
</dbReference>
<dbReference type="SUPFAM" id="SSF46785">
    <property type="entry name" value="Winged helix' DNA-binding domain"/>
    <property type="match status" value="1"/>
</dbReference>
<evidence type="ECO:0000256" key="1">
    <source>
        <dbReference type="SAM" id="MobiDB-lite"/>
    </source>
</evidence>
<gene>
    <name evidence="2" type="ORF">LTT95_04350</name>
</gene>
<evidence type="ECO:0000313" key="2">
    <source>
        <dbReference type="EMBL" id="MCD9096165.1"/>
    </source>
</evidence>
<dbReference type="InterPro" id="IPR036390">
    <property type="entry name" value="WH_DNA-bd_sf"/>
</dbReference>
<dbReference type="Gene3D" id="1.10.10.10">
    <property type="entry name" value="Winged helix-like DNA-binding domain superfamily/Winged helix DNA-binding domain"/>
    <property type="match status" value="1"/>
</dbReference>
<dbReference type="Pfam" id="PF13730">
    <property type="entry name" value="HTH_36"/>
    <property type="match status" value="1"/>
</dbReference>
<protein>
    <submittedName>
        <fullName evidence="2">Helix-turn-helix domain-containing protein</fullName>
    </submittedName>
</protein>
<organism evidence="2 3">
    <name type="scientific">Luteimonas fraxinea</name>
    <dbReference type="NCBI Taxonomy" id="2901869"/>
    <lineage>
        <taxon>Bacteria</taxon>
        <taxon>Pseudomonadati</taxon>
        <taxon>Pseudomonadota</taxon>
        <taxon>Gammaproteobacteria</taxon>
        <taxon>Lysobacterales</taxon>
        <taxon>Lysobacteraceae</taxon>
        <taxon>Luteimonas</taxon>
    </lineage>
</organism>
<proteinExistence type="predicted"/>
<feature type="compositionally biased region" description="Polar residues" evidence="1">
    <location>
        <begin position="87"/>
        <end position="98"/>
    </location>
</feature>
<dbReference type="Proteomes" id="UP001430360">
    <property type="component" value="Unassembled WGS sequence"/>
</dbReference>
<comment type="caution">
    <text evidence="2">The sequence shown here is derived from an EMBL/GenBank/DDBJ whole genome shotgun (WGS) entry which is preliminary data.</text>
</comment>
<dbReference type="InterPro" id="IPR036388">
    <property type="entry name" value="WH-like_DNA-bd_sf"/>
</dbReference>
<accession>A0ABS8U9I8</accession>
<dbReference type="RefSeq" id="WP_232134638.1">
    <property type="nucleotide sequence ID" value="NZ_JAJQKU010000001.1"/>
</dbReference>
<feature type="region of interest" description="Disordered" evidence="1">
    <location>
        <begin position="81"/>
        <end position="144"/>
    </location>
</feature>
<sequence length="244" mass="27825">MSTMIMSVCWPMQMAPTPKAVLISLADNANDQGECWPSIPKICERTCFSERTVHAAIKWLEDAGLVVADRSNGRHTRYLVKPEAYQPPQQLHPRSSRTPAAAAVEPPQISQQPPQLPQSPPQQLRSNRKEPSRTTRQKRATGATFDQWIQTVGDEDAIRADDPIYDWADKAGIPESYLDLAWRAFDDRFTDADKTYTDWRATFRNYVRNGWLNIWRPLRGGGYELTDIGLQWERVSIAEKREAA</sequence>
<reference evidence="2" key="2">
    <citation type="journal article" date="2022" name="Syst. Appl. Microbiol.">
        <title>Physiological and genomic characterisation of Luteimonas fraxinea sp. nov., a bacterial species associated with trees tolerant to ash dieback.</title>
        <authorList>
            <person name="Ulrich K."/>
            <person name="Becker R."/>
            <person name="Behrendt U."/>
            <person name="Kube M."/>
            <person name="Schneck V."/>
            <person name="Ulrich A."/>
        </authorList>
    </citation>
    <scope>NUCLEOTIDE SEQUENCE</scope>
    <source>
        <strain evidence="2">A1P009</strain>
    </source>
</reference>